<keyword evidence="1" id="KW-0540">Nuclease</keyword>
<dbReference type="CDD" id="cd09755">
    <property type="entry name" value="Cas2_I-E"/>
    <property type="match status" value="1"/>
</dbReference>
<dbReference type="Gene3D" id="3.30.70.240">
    <property type="match status" value="1"/>
</dbReference>
<dbReference type="CDD" id="cd06127">
    <property type="entry name" value="DEDDh"/>
    <property type="match status" value="1"/>
</dbReference>
<name>A0ABY7WSU6_9LACO</name>
<dbReference type="NCBIfam" id="TIGR01873">
    <property type="entry name" value="cas_CT1978"/>
    <property type="match status" value="1"/>
</dbReference>
<dbReference type="NCBIfam" id="TIGR00573">
    <property type="entry name" value="dnaq"/>
    <property type="match status" value="1"/>
</dbReference>
<sequence>MIVITLTKVPPSLRGALTLWCQEIQTGVYVGNMSARNREKLWDRITRDIGNGQATMAYNTKNELGYQFRTTRDDQEVADFDGVPLLVRLKKVETPLRPGFSDAAKMHRARISNRAKTPRHEVDNIRPFVSLDVETTGLDATSNLIISIGAVRYTSNTEISKLYSLIKINRHVPESIAKLTNISDELLMKQGEPIKPVLVRLRDFVDDDPIVGFNLVFDDEFLTAAYRRQQQEPLTNRLIDILPLVKRTNKFLENYKLATVLKKYQIVNANEHNSLADAQATMMLTLKLIENGVKVF</sequence>
<dbReference type="Pfam" id="PF09707">
    <property type="entry name" value="Cas_Cas2CT1978"/>
    <property type="match status" value="1"/>
</dbReference>
<dbReference type="InterPro" id="IPR036397">
    <property type="entry name" value="RNaseH_sf"/>
</dbReference>
<protein>
    <submittedName>
        <fullName evidence="5">Type I-E CRISPR-associated endoribonuclease Cas2e</fullName>
    </submittedName>
</protein>
<keyword evidence="6" id="KW-1185">Reference proteome</keyword>
<reference evidence="5 6" key="1">
    <citation type="submission" date="2023-02" db="EMBL/GenBank/DDBJ databases">
        <title>Genome sequence of Lacticaseibacillus sp. KACC 23028.</title>
        <authorList>
            <person name="Kim S."/>
            <person name="Heo J."/>
            <person name="Kwon S.-W."/>
        </authorList>
    </citation>
    <scope>NUCLEOTIDE SEQUENCE [LARGE SCALE GENOMIC DNA]</scope>
    <source>
        <strain evidence="5 6">KACC 23028</strain>
    </source>
</reference>
<dbReference type="PANTHER" id="PTHR30231:SF4">
    <property type="entry name" value="PROTEIN NEN2"/>
    <property type="match status" value="1"/>
</dbReference>
<keyword evidence="3" id="KW-0269">Exonuclease</keyword>
<dbReference type="RefSeq" id="WP_274261285.1">
    <property type="nucleotide sequence ID" value="NZ_CP117884.1"/>
</dbReference>
<accession>A0ABY7WSU6</accession>
<dbReference type="PANTHER" id="PTHR30231">
    <property type="entry name" value="DNA POLYMERASE III SUBUNIT EPSILON"/>
    <property type="match status" value="1"/>
</dbReference>
<evidence type="ECO:0000256" key="2">
    <source>
        <dbReference type="ARBA" id="ARBA00022801"/>
    </source>
</evidence>
<evidence type="ECO:0000313" key="5">
    <source>
        <dbReference type="EMBL" id="WDF83250.1"/>
    </source>
</evidence>
<organism evidence="5 6">
    <name type="scientific">Lacticaseibacillus pabuli</name>
    <dbReference type="NCBI Taxonomy" id="3025672"/>
    <lineage>
        <taxon>Bacteria</taxon>
        <taxon>Bacillati</taxon>
        <taxon>Bacillota</taxon>
        <taxon>Bacilli</taxon>
        <taxon>Lactobacillales</taxon>
        <taxon>Lactobacillaceae</taxon>
        <taxon>Lacticaseibacillus</taxon>
    </lineage>
</organism>
<dbReference type="InterPro" id="IPR013520">
    <property type="entry name" value="Ribonucl_H"/>
</dbReference>
<evidence type="ECO:0000256" key="1">
    <source>
        <dbReference type="ARBA" id="ARBA00022722"/>
    </source>
</evidence>
<evidence type="ECO:0000259" key="4">
    <source>
        <dbReference type="SMART" id="SM00479"/>
    </source>
</evidence>
<dbReference type="InterPro" id="IPR006054">
    <property type="entry name" value="DnaQ"/>
</dbReference>
<dbReference type="EMBL" id="CP117884">
    <property type="protein sequence ID" value="WDF83250.1"/>
    <property type="molecule type" value="Genomic_DNA"/>
</dbReference>
<dbReference type="Pfam" id="PF00929">
    <property type="entry name" value="RNase_T"/>
    <property type="match status" value="1"/>
</dbReference>
<dbReference type="Proteomes" id="UP001220377">
    <property type="component" value="Chromosome"/>
</dbReference>
<dbReference type="SMART" id="SM00479">
    <property type="entry name" value="EXOIII"/>
    <property type="match status" value="1"/>
</dbReference>
<dbReference type="Gene3D" id="3.30.420.10">
    <property type="entry name" value="Ribonuclease H-like superfamily/Ribonuclease H"/>
    <property type="match status" value="1"/>
</dbReference>
<gene>
    <name evidence="5" type="primary">cas2e</name>
    <name evidence="5" type="ORF">PQ472_03160</name>
</gene>
<feature type="domain" description="Exonuclease" evidence="4">
    <location>
        <begin position="127"/>
        <end position="294"/>
    </location>
</feature>
<dbReference type="InterPro" id="IPR010152">
    <property type="entry name" value="CRISPR-assoc_prot_Cas2_sub"/>
</dbReference>
<dbReference type="SUPFAM" id="SSF53098">
    <property type="entry name" value="Ribonuclease H-like"/>
    <property type="match status" value="1"/>
</dbReference>
<evidence type="ECO:0000313" key="6">
    <source>
        <dbReference type="Proteomes" id="UP001220377"/>
    </source>
</evidence>
<dbReference type="InterPro" id="IPR012337">
    <property type="entry name" value="RNaseH-like_sf"/>
</dbReference>
<evidence type="ECO:0000256" key="3">
    <source>
        <dbReference type="ARBA" id="ARBA00022839"/>
    </source>
</evidence>
<proteinExistence type="predicted"/>
<keyword evidence="2" id="KW-0378">Hydrolase</keyword>